<dbReference type="Pfam" id="PF00674">
    <property type="entry name" value="DUP"/>
    <property type="match status" value="1"/>
</dbReference>
<reference evidence="3" key="1">
    <citation type="journal article" date="2013" name="Genome Announc.">
        <title>Genome sequence of the food spoilage yeast Zygosaccharomyces bailii CLIB 213(T).</title>
        <authorList>
            <person name="Galeote V."/>
            <person name="Bigey F."/>
            <person name="Devillers H."/>
            <person name="Neuveglise C."/>
            <person name="Dequin S."/>
        </authorList>
    </citation>
    <scope>NUCLEOTIDE SEQUENCE [LARGE SCALE GENOMIC DNA]</scope>
    <source>
        <strain evidence="3">CLIB 213 / ATCC 58445 / CBS 680 / CCRC 21525 / NBRC 1098 / NCYC 1416 / NRRL Y-2227</strain>
    </source>
</reference>
<evidence type="ECO:0000256" key="1">
    <source>
        <dbReference type="SAM" id="Phobius"/>
    </source>
</evidence>
<proteinExistence type="predicted"/>
<dbReference type="Proteomes" id="UP000019375">
    <property type="component" value="Unassembled WGS sequence"/>
</dbReference>
<feature type="transmembrane region" description="Helical" evidence="1">
    <location>
        <begin position="45"/>
        <end position="69"/>
    </location>
</feature>
<dbReference type="OrthoDB" id="10485403at2759"/>
<feature type="transmembrane region" description="Helical" evidence="1">
    <location>
        <begin position="81"/>
        <end position="100"/>
    </location>
</feature>
<keyword evidence="3" id="KW-1185">Reference proteome</keyword>
<sequence>MCQQKTKDLENCAETCEEGEIQLLEDRRDGKLIYFFSWYFFRGKWLWNAFLPVCCVGTALCTWSSFFGLRDVYYNTKKLEVFPPLWLTIHYFLYFVMYFVDCMEKRKNLILEKKTLQKLLGEVSETDLMGDPVAWRRIAFNVNQCFVKEKYNSSIFFGGEQCRRFFVKEVVIPVDFGSHAIKTCSNDDIYTDFCKNSSNKKLAQKAVANYNKSAENYYELSHMVGEMECDNGLLEKFHTICMISIFCLVYAELALSMILSLAMVALAIYDIIFN</sequence>
<accession>A0A8J2TC52</accession>
<dbReference type="AlphaFoldDB" id="A0A8J2TC52"/>
<keyword evidence="1" id="KW-0812">Transmembrane</keyword>
<feature type="transmembrane region" description="Helical" evidence="1">
    <location>
        <begin position="243"/>
        <end position="269"/>
    </location>
</feature>
<keyword evidence="1" id="KW-1133">Transmembrane helix</keyword>
<organism evidence="2 3">
    <name type="scientific">Zygosaccharomyces bailii (strain CLIB 213 / ATCC 58445 / CBS 680 / BCRC 21525 / NBRC 1098 / NCYC 1416 / NRRL Y-2227)</name>
    <dbReference type="NCBI Taxonomy" id="1333698"/>
    <lineage>
        <taxon>Eukaryota</taxon>
        <taxon>Fungi</taxon>
        <taxon>Dikarya</taxon>
        <taxon>Ascomycota</taxon>
        <taxon>Saccharomycotina</taxon>
        <taxon>Saccharomycetes</taxon>
        <taxon>Saccharomycetales</taxon>
        <taxon>Saccharomycetaceae</taxon>
        <taxon>Zygosaccharomyces</taxon>
    </lineage>
</organism>
<protein>
    <submittedName>
        <fullName evidence="2">ZYBA0S22-00122g1_1</fullName>
    </submittedName>
</protein>
<dbReference type="EMBL" id="HG316475">
    <property type="protein sequence ID" value="CDF92073.1"/>
    <property type="molecule type" value="Genomic_DNA"/>
</dbReference>
<evidence type="ECO:0000313" key="2">
    <source>
        <dbReference type="EMBL" id="CDF92073.1"/>
    </source>
</evidence>
<dbReference type="InterPro" id="IPR001142">
    <property type="entry name" value="DUP/COS"/>
</dbReference>
<name>A0A8J2TC52_ZYGB2</name>
<keyword evidence="1" id="KW-0472">Membrane</keyword>
<gene>
    <name evidence="2" type="ORF">BN860_00122g</name>
</gene>
<evidence type="ECO:0000313" key="3">
    <source>
        <dbReference type="Proteomes" id="UP000019375"/>
    </source>
</evidence>